<dbReference type="Pfam" id="PF01135">
    <property type="entry name" value="PCMT"/>
    <property type="match status" value="1"/>
</dbReference>
<dbReference type="PROSITE" id="PS01279">
    <property type="entry name" value="PCMT"/>
    <property type="match status" value="1"/>
</dbReference>
<organism evidence="8 9">
    <name type="scientific">Paenalcaligenes hermetiae</name>
    <dbReference type="NCBI Taxonomy" id="1157987"/>
    <lineage>
        <taxon>Bacteria</taxon>
        <taxon>Pseudomonadati</taxon>
        <taxon>Pseudomonadota</taxon>
        <taxon>Betaproteobacteria</taxon>
        <taxon>Burkholderiales</taxon>
        <taxon>Alcaligenaceae</taxon>
        <taxon>Paenalcaligenes</taxon>
    </lineage>
</organism>
<dbReference type="SUPFAM" id="SSF53335">
    <property type="entry name" value="S-adenosyl-L-methionine-dependent methyltransferases"/>
    <property type="match status" value="1"/>
</dbReference>
<name>A0ABP9MA10_9BURK</name>
<feature type="active site" evidence="7">
    <location>
        <position position="70"/>
    </location>
</feature>
<comment type="similarity">
    <text evidence="2 7">Belongs to the methyltransferase superfamily. L-isoaspartyl/D-aspartyl protein methyltransferase family.</text>
</comment>
<dbReference type="Proteomes" id="UP001500227">
    <property type="component" value="Unassembled WGS sequence"/>
</dbReference>
<dbReference type="HAMAP" id="MF_00090">
    <property type="entry name" value="PIMT"/>
    <property type="match status" value="1"/>
</dbReference>
<evidence type="ECO:0000256" key="2">
    <source>
        <dbReference type="ARBA" id="ARBA00005369"/>
    </source>
</evidence>
<evidence type="ECO:0000256" key="6">
    <source>
        <dbReference type="ARBA" id="ARBA00022691"/>
    </source>
</evidence>
<keyword evidence="5 7" id="KW-0808">Transferase</keyword>
<dbReference type="PANTHER" id="PTHR11579">
    <property type="entry name" value="PROTEIN-L-ISOASPARTATE O-METHYLTRANSFERASE"/>
    <property type="match status" value="1"/>
</dbReference>
<dbReference type="PANTHER" id="PTHR11579:SF0">
    <property type="entry name" value="PROTEIN-L-ISOASPARTATE(D-ASPARTATE) O-METHYLTRANSFERASE"/>
    <property type="match status" value="1"/>
</dbReference>
<keyword evidence="9" id="KW-1185">Reference proteome</keyword>
<keyword evidence="6 7" id="KW-0949">S-adenosyl-L-methionine</keyword>
<dbReference type="Gene3D" id="3.40.50.150">
    <property type="entry name" value="Vaccinia Virus protein VP39"/>
    <property type="match status" value="1"/>
</dbReference>
<evidence type="ECO:0000256" key="4">
    <source>
        <dbReference type="ARBA" id="ARBA00022603"/>
    </source>
</evidence>
<accession>A0ABP9MA10</accession>
<keyword evidence="3 7" id="KW-0963">Cytoplasm</keyword>
<comment type="function">
    <text evidence="7">Catalyzes the methyl esterification of L-isoaspartyl residues in peptides and proteins that result from spontaneous decomposition of normal L-aspartyl and L-asparaginyl residues. It plays a role in the repair and/or degradation of damaged proteins.</text>
</comment>
<dbReference type="CDD" id="cd02440">
    <property type="entry name" value="AdoMet_MTases"/>
    <property type="match status" value="1"/>
</dbReference>
<evidence type="ECO:0000256" key="5">
    <source>
        <dbReference type="ARBA" id="ARBA00022679"/>
    </source>
</evidence>
<dbReference type="EMBL" id="BAABKD010000011">
    <property type="protein sequence ID" value="GAA5091993.1"/>
    <property type="molecule type" value="Genomic_DNA"/>
</dbReference>
<proteinExistence type="inferred from homology"/>
<comment type="catalytic activity">
    <reaction evidence="7">
        <text>[protein]-L-isoaspartate + S-adenosyl-L-methionine = [protein]-L-isoaspartate alpha-methyl ester + S-adenosyl-L-homocysteine</text>
        <dbReference type="Rhea" id="RHEA:12705"/>
        <dbReference type="Rhea" id="RHEA-COMP:12143"/>
        <dbReference type="Rhea" id="RHEA-COMP:12144"/>
        <dbReference type="ChEBI" id="CHEBI:57856"/>
        <dbReference type="ChEBI" id="CHEBI:59789"/>
        <dbReference type="ChEBI" id="CHEBI:90596"/>
        <dbReference type="ChEBI" id="CHEBI:90598"/>
        <dbReference type="EC" id="2.1.1.77"/>
    </reaction>
</comment>
<evidence type="ECO:0000256" key="7">
    <source>
        <dbReference type="HAMAP-Rule" id="MF_00090"/>
    </source>
</evidence>
<evidence type="ECO:0000313" key="9">
    <source>
        <dbReference type="Proteomes" id="UP001500227"/>
    </source>
</evidence>
<reference evidence="9" key="1">
    <citation type="journal article" date="2019" name="Int. J. Syst. Evol. Microbiol.">
        <title>The Global Catalogue of Microorganisms (GCM) 10K type strain sequencing project: providing services to taxonomists for standard genome sequencing and annotation.</title>
        <authorList>
            <consortium name="The Broad Institute Genomics Platform"/>
            <consortium name="The Broad Institute Genome Sequencing Center for Infectious Disease"/>
            <person name="Wu L."/>
            <person name="Ma J."/>
        </authorList>
    </citation>
    <scope>NUCLEOTIDE SEQUENCE [LARGE SCALE GENOMIC DNA]</scope>
    <source>
        <strain evidence="9">JCM 18423</strain>
    </source>
</reference>
<keyword evidence="4 7" id="KW-0489">Methyltransferase</keyword>
<sequence>MQLLTSVNLGLNSERARGMMIERLRAQGIEYEPVLAAMQQVPRHIFVDQGLASRAYENNALPIGYGQTISQPFIVARMIALACYPSKPQRVLEIGAGCGYQAAVLAQMIETVHTIERIYPLYQMAQRYLEALGLKDRVRLKFGDGQLGWEQAAPFDAIIIAAAGKTIPQNLLHQLAIGGRLIAPIGTTEQRLAYIQRTAPNHWQKHELEAVRFVPLKSGIQI</sequence>
<dbReference type="EC" id="2.1.1.77" evidence="7"/>
<comment type="caution">
    <text evidence="8">The sequence shown here is derived from an EMBL/GenBank/DDBJ whole genome shotgun (WGS) entry which is preliminary data.</text>
</comment>
<evidence type="ECO:0000256" key="1">
    <source>
        <dbReference type="ARBA" id="ARBA00004496"/>
    </source>
</evidence>
<gene>
    <name evidence="7" type="primary">pcm</name>
    <name evidence="8" type="ORF">GCM10023337_18620</name>
</gene>
<evidence type="ECO:0000313" key="8">
    <source>
        <dbReference type="EMBL" id="GAA5091993.1"/>
    </source>
</evidence>
<dbReference type="InterPro" id="IPR000682">
    <property type="entry name" value="PCMT"/>
</dbReference>
<dbReference type="NCBIfam" id="NF001453">
    <property type="entry name" value="PRK00312.1"/>
    <property type="match status" value="1"/>
</dbReference>
<dbReference type="NCBIfam" id="TIGR00080">
    <property type="entry name" value="pimt"/>
    <property type="match status" value="1"/>
</dbReference>
<protein>
    <recommendedName>
        <fullName evidence="7">Protein-L-isoaspartate O-methyltransferase</fullName>
        <ecNumber evidence="7">2.1.1.77</ecNumber>
    </recommendedName>
    <alternativeName>
        <fullName evidence="7">L-isoaspartyl protein carboxyl methyltransferase</fullName>
    </alternativeName>
    <alternativeName>
        <fullName evidence="7">Protein L-isoaspartyl methyltransferase</fullName>
    </alternativeName>
    <alternativeName>
        <fullName evidence="7">Protein-beta-aspartate methyltransferase</fullName>
        <shortName evidence="7">PIMT</shortName>
    </alternativeName>
</protein>
<evidence type="ECO:0000256" key="3">
    <source>
        <dbReference type="ARBA" id="ARBA00022490"/>
    </source>
</evidence>
<dbReference type="InterPro" id="IPR029063">
    <property type="entry name" value="SAM-dependent_MTases_sf"/>
</dbReference>
<comment type="subcellular location">
    <subcellularLocation>
        <location evidence="1 7">Cytoplasm</location>
    </subcellularLocation>
</comment>